<feature type="region of interest" description="ACP-binding" evidence="9">
    <location>
        <begin position="241"/>
        <end position="245"/>
    </location>
</feature>
<evidence type="ECO:0000313" key="12">
    <source>
        <dbReference type="EMBL" id="BAN02447.1"/>
    </source>
</evidence>
<comment type="catalytic activity">
    <reaction evidence="9">
        <text>malonyl-[ACP] + acetyl-CoA + H(+) = 3-oxobutanoyl-[ACP] + CO2 + CoA</text>
        <dbReference type="Rhea" id="RHEA:12080"/>
        <dbReference type="Rhea" id="RHEA-COMP:9623"/>
        <dbReference type="Rhea" id="RHEA-COMP:9625"/>
        <dbReference type="ChEBI" id="CHEBI:15378"/>
        <dbReference type="ChEBI" id="CHEBI:16526"/>
        <dbReference type="ChEBI" id="CHEBI:57287"/>
        <dbReference type="ChEBI" id="CHEBI:57288"/>
        <dbReference type="ChEBI" id="CHEBI:78449"/>
        <dbReference type="ChEBI" id="CHEBI:78450"/>
        <dbReference type="EC" id="2.3.1.180"/>
    </reaction>
</comment>
<dbReference type="PANTHER" id="PTHR43091:SF2">
    <property type="entry name" value="BETA-KETOACYL-[ACYL-CARRIER-PROTEIN] SYNTHASE III 2"/>
    <property type="match status" value="1"/>
</dbReference>
<gene>
    <name evidence="9 12" type="primary">fabH</name>
    <name evidence="12" type="ORF">YM304_21330</name>
</gene>
<dbReference type="GO" id="GO:0005737">
    <property type="term" value="C:cytoplasm"/>
    <property type="evidence" value="ECO:0007669"/>
    <property type="project" value="UniProtKB-SubCell"/>
</dbReference>
<evidence type="ECO:0000256" key="1">
    <source>
        <dbReference type="ARBA" id="ARBA00008642"/>
    </source>
</evidence>
<proteinExistence type="inferred from homology"/>
<keyword evidence="9" id="KW-0511">Multifunctional enzyme</keyword>
<evidence type="ECO:0000256" key="8">
    <source>
        <dbReference type="ARBA" id="ARBA00023315"/>
    </source>
</evidence>
<accession>A0A6C7E6Q3</accession>
<evidence type="ECO:0000256" key="9">
    <source>
        <dbReference type="HAMAP-Rule" id="MF_01815"/>
    </source>
</evidence>
<keyword evidence="3 9" id="KW-0444">Lipid biosynthesis</keyword>
<dbReference type="Pfam" id="PF08541">
    <property type="entry name" value="ACP_syn_III_C"/>
    <property type="match status" value="1"/>
</dbReference>
<dbReference type="RefSeq" id="WP_015441694.1">
    <property type="nucleotide sequence ID" value="NC_020520.1"/>
</dbReference>
<dbReference type="CDD" id="cd00830">
    <property type="entry name" value="KAS_III"/>
    <property type="match status" value="1"/>
</dbReference>
<dbReference type="NCBIfam" id="TIGR00747">
    <property type="entry name" value="fabH"/>
    <property type="match status" value="1"/>
</dbReference>
<comment type="domain">
    <text evidence="9">The last Arg residue of the ACP-binding site is essential for the weak association between ACP/AcpP and FabH.</text>
</comment>
<dbReference type="OrthoDB" id="9815506at2"/>
<evidence type="ECO:0000256" key="2">
    <source>
        <dbReference type="ARBA" id="ARBA00022490"/>
    </source>
</evidence>
<dbReference type="KEGG" id="aym:YM304_21330"/>
<feature type="domain" description="Beta-ketoacyl-[acyl-carrier-protein] synthase III N-terminal" evidence="11">
    <location>
        <begin position="111"/>
        <end position="185"/>
    </location>
</feature>
<comment type="similarity">
    <text evidence="1 9">Belongs to the thiolase-like superfamily. FabH family.</text>
</comment>
<keyword evidence="6 9" id="KW-0443">Lipid metabolism</keyword>
<evidence type="ECO:0000256" key="6">
    <source>
        <dbReference type="ARBA" id="ARBA00023098"/>
    </source>
</evidence>
<evidence type="ECO:0000256" key="5">
    <source>
        <dbReference type="ARBA" id="ARBA00022832"/>
    </source>
</evidence>
<comment type="function">
    <text evidence="9">Catalyzes the condensation reaction of fatty acid synthesis by the addition to an acyl acceptor of two carbons from malonyl-ACP. Catalyzes the first condensation reaction which initiates fatty acid synthesis and may therefore play a role in governing the total rate of fatty acid production. Possesses both acetoacetyl-ACP synthase and acetyl transacylase activities. Its substrate specificity determines the biosynthesis of branched-chain and/or straight-chain of fatty acids.</text>
</comment>
<dbReference type="UniPathway" id="UPA00094"/>
<feature type="active site" evidence="9">
    <location>
        <position position="270"/>
    </location>
</feature>
<name>A0A6C7E6Q3_ILUCY</name>
<evidence type="ECO:0000256" key="7">
    <source>
        <dbReference type="ARBA" id="ARBA00023160"/>
    </source>
</evidence>
<organism evidence="12 13">
    <name type="scientific">Ilumatobacter coccineus (strain NBRC 103263 / KCTC 29153 / YM16-304)</name>
    <dbReference type="NCBI Taxonomy" id="1313172"/>
    <lineage>
        <taxon>Bacteria</taxon>
        <taxon>Bacillati</taxon>
        <taxon>Actinomycetota</taxon>
        <taxon>Acidimicrobiia</taxon>
        <taxon>Acidimicrobiales</taxon>
        <taxon>Ilumatobacteraceae</taxon>
        <taxon>Ilumatobacter</taxon>
    </lineage>
</organism>
<dbReference type="NCBIfam" id="NF006829">
    <property type="entry name" value="PRK09352.1"/>
    <property type="match status" value="1"/>
</dbReference>
<reference evidence="12 13" key="1">
    <citation type="journal article" date="2013" name="Int. J. Syst. Evol. Microbiol.">
        <title>Ilumatobacter nonamiense sp. nov. and Ilumatobacter coccineum sp. nov., isolated from seashore sand.</title>
        <authorList>
            <person name="Matsumoto A."/>
            <person name="Kasai H."/>
            <person name="Matsuo Y."/>
            <person name="Shizuri Y."/>
            <person name="Ichikawa N."/>
            <person name="Fujita N."/>
            <person name="Omura S."/>
            <person name="Takahashi Y."/>
        </authorList>
    </citation>
    <scope>NUCLEOTIDE SEQUENCE [LARGE SCALE GENOMIC DNA]</scope>
    <source>
        <strain evidence="13">NBRC 103263 / KCTC 29153 / YM16-304</strain>
    </source>
</reference>
<sequence length="322" mass="33731">MPAIPPGVRGAVITGWGAFLPEKVVTNADLEKTMDTNDEWIRERTGIHERHVGGSTSELSIQSGRAALEMAGVDPSEIDALILATTTPDRHVPATASSVQLGLGLSCGASDLNAACSGWVYGLVNAHGLIAMGARKVLVIGTDTLDRITDYTDRNTGILFGNGSGAAVFEAVEGPGQLLGWDLDSIGEAESALYCEIGGTLEMEGREVFRRAVRIMVDSGNKSMEAAGVSPDDIKLVIPHQANIRIISAAMERIGIPEEKAMVNLHRTGNTSAASVPMALAEALDEGRVDPGDLILFVGFGAGMTAASAVVRWMPDATELPA</sequence>
<feature type="active site" evidence="9">
    <location>
        <position position="116"/>
    </location>
</feature>
<evidence type="ECO:0000256" key="3">
    <source>
        <dbReference type="ARBA" id="ARBA00022516"/>
    </source>
</evidence>
<dbReference type="SUPFAM" id="SSF53901">
    <property type="entry name" value="Thiolase-like"/>
    <property type="match status" value="1"/>
</dbReference>
<keyword evidence="8 9" id="KW-0012">Acyltransferase</keyword>
<evidence type="ECO:0000259" key="11">
    <source>
        <dbReference type="Pfam" id="PF08545"/>
    </source>
</evidence>
<dbReference type="AlphaFoldDB" id="A0A6C7E6Q3"/>
<evidence type="ECO:0000256" key="4">
    <source>
        <dbReference type="ARBA" id="ARBA00022679"/>
    </source>
</evidence>
<dbReference type="InterPro" id="IPR016039">
    <property type="entry name" value="Thiolase-like"/>
</dbReference>
<keyword evidence="13" id="KW-1185">Reference proteome</keyword>
<dbReference type="GO" id="GO:0033818">
    <property type="term" value="F:beta-ketoacyl-acyl-carrier-protein synthase III activity"/>
    <property type="evidence" value="ECO:0007669"/>
    <property type="project" value="UniProtKB-UniRule"/>
</dbReference>
<keyword evidence="5 9" id="KW-0276">Fatty acid metabolism</keyword>
<comment type="pathway">
    <text evidence="9">Lipid metabolism; fatty acid biosynthesis.</text>
</comment>
<comment type="subcellular location">
    <subcellularLocation>
        <location evidence="9">Cytoplasm</location>
    </subcellularLocation>
</comment>
<dbReference type="GO" id="GO:0006633">
    <property type="term" value="P:fatty acid biosynthetic process"/>
    <property type="evidence" value="ECO:0007669"/>
    <property type="project" value="UniProtKB-UniRule"/>
</dbReference>
<evidence type="ECO:0000313" key="13">
    <source>
        <dbReference type="Proteomes" id="UP000011863"/>
    </source>
</evidence>
<feature type="domain" description="Beta-ketoacyl-[acyl-carrier-protein] synthase III C-terminal" evidence="10">
    <location>
        <begin position="224"/>
        <end position="313"/>
    </location>
</feature>
<keyword evidence="4 9" id="KW-0808">Transferase</keyword>
<dbReference type="Pfam" id="PF08545">
    <property type="entry name" value="ACP_syn_III"/>
    <property type="match status" value="1"/>
</dbReference>
<dbReference type="GO" id="GO:0004315">
    <property type="term" value="F:3-oxoacyl-[acyl-carrier-protein] synthase activity"/>
    <property type="evidence" value="ECO:0007669"/>
    <property type="project" value="InterPro"/>
</dbReference>
<dbReference type="Gene3D" id="3.40.47.10">
    <property type="match status" value="1"/>
</dbReference>
<dbReference type="InterPro" id="IPR004655">
    <property type="entry name" value="FabH"/>
</dbReference>
<keyword evidence="2 9" id="KW-0963">Cytoplasm</keyword>
<comment type="subunit">
    <text evidence="9">Homodimer.</text>
</comment>
<dbReference type="EC" id="2.3.1.180" evidence="9"/>
<dbReference type="InterPro" id="IPR013751">
    <property type="entry name" value="ACP_syn_III_N"/>
</dbReference>
<dbReference type="Proteomes" id="UP000011863">
    <property type="component" value="Chromosome"/>
</dbReference>
<dbReference type="HAMAP" id="MF_01815">
    <property type="entry name" value="FabH"/>
    <property type="match status" value="1"/>
</dbReference>
<feature type="active site" evidence="9">
    <location>
        <position position="240"/>
    </location>
</feature>
<dbReference type="InterPro" id="IPR013747">
    <property type="entry name" value="ACP_syn_III_C"/>
</dbReference>
<evidence type="ECO:0000259" key="10">
    <source>
        <dbReference type="Pfam" id="PF08541"/>
    </source>
</evidence>
<protein>
    <recommendedName>
        <fullName evidence="9">Beta-ketoacyl-[acyl-carrier-protein] synthase III</fullName>
        <shortName evidence="9">Beta-ketoacyl-ACP synthase III</shortName>
        <shortName evidence="9">KAS III</shortName>
        <ecNumber evidence="9">2.3.1.180</ecNumber>
    </recommendedName>
    <alternativeName>
        <fullName evidence="9">3-oxoacyl-[acyl-carrier-protein] synthase 3</fullName>
    </alternativeName>
    <alternativeName>
        <fullName evidence="9">3-oxoacyl-[acyl-carrier-protein] synthase III</fullName>
    </alternativeName>
</protein>
<keyword evidence="7 9" id="KW-0275">Fatty acid biosynthesis</keyword>
<dbReference type="EMBL" id="AP012057">
    <property type="protein sequence ID" value="BAN02447.1"/>
    <property type="molecule type" value="Genomic_DNA"/>
</dbReference>
<dbReference type="PANTHER" id="PTHR43091">
    <property type="entry name" value="3-OXOACYL-[ACYL-CARRIER-PROTEIN] SYNTHASE"/>
    <property type="match status" value="1"/>
</dbReference>